<sequence>MRSKQASEQPFRANVTESNRKLRLDLEGSLLVLRYQTLGLLRMNESVRIRRRSEPKKLAILKRWKAGVLGGNGIVCSPLEKQQALPGQDDISCAAGEETIAECFG</sequence>
<reference evidence="1" key="1">
    <citation type="journal article" date="2023" name="G3 (Bethesda)">
        <title>A reference genome for the long-term kleptoplast-retaining sea slug Elysia crispata morphotype clarki.</title>
        <authorList>
            <person name="Eastman K.E."/>
            <person name="Pendleton A.L."/>
            <person name="Shaikh M.A."/>
            <person name="Suttiyut T."/>
            <person name="Ogas R."/>
            <person name="Tomko P."/>
            <person name="Gavelis G."/>
            <person name="Widhalm J.R."/>
            <person name="Wisecaver J.H."/>
        </authorList>
    </citation>
    <scope>NUCLEOTIDE SEQUENCE</scope>
    <source>
        <strain evidence="1">ECLA1</strain>
    </source>
</reference>
<dbReference type="EMBL" id="JAWDGP010007969">
    <property type="protein sequence ID" value="KAK3698661.1"/>
    <property type="molecule type" value="Genomic_DNA"/>
</dbReference>
<proteinExistence type="predicted"/>
<keyword evidence="2" id="KW-1185">Reference proteome</keyword>
<accession>A0AAE1CJR1</accession>
<evidence type="ECO:0000313" key="2">
    <source>
        <dbReference type="Proteomes" id="UP001283361"/>
    </source>
</evidence>
<dbReference type="Proteomes" id="UP001283361">
    <property type="component" value="Unassembled WGS sequence"/>
</dbReference>
<gene>
    <name evidence="1" type="ORF">RRG08_046163</name>
</gene>
<dbReference type="AlphaFoldDB" id="A0AAE1CJR1"/>
<protein>
    <submittedName>
        <fullName evidence="1">Uncharacterized protein</fullName>
    </submittedName>
</protein>
<name>A0AAE1CJR1_9GAST</name>
<evidence type="ECO:0000313" key="1">
    <source>
        <dbReference type="EMBL" id="KAK3698661.1"/>
    </source>
</evidence>
<organism evidence="1 2">
    <name type="scientific">Elysia crispata</name>
    <name type="common">lettuce slug</name>
    <dbReference type="NCBI Taxonomy" id="231223"/>
    <lineage>
        <taxon>Eukaryota</taxon>
        <taxon>Metazoa</taxon>
        <taxon>Spiralia</taxon>
        <taxon>Lophotrochozoa</taxon>
        <taxon>Mollusca</taxon>
        <taxon>Gastropoda</taxon>
        <taxon>Heterobranchia</taxon>
        <taxon>Euthyneura</taxon>
        <taxon>Panpulmonata</taxon>
        <taxon>Sacoglossa</taxon>
        <taxon>Placobranchoidea</taxon>
        <taxon>Plakobranchidae</taxon>
        <taxon>Elysia</taxon>
    </lineage>
</organism>
<comment type="caution">
    <text evidence="1">The sequence shown here is derived from an EMBL/GenBank/DDBJ whole genome shotgun (WGS) entry which is preliminary data.</text>
</comment>